<evidence type="ECO:0000256" key="1">
    <source>
        <dbReference type="ARBA" id="ARBA00022741"/>
    </source>
</evidence>
<organism evidence="2">
    <name type="scientific">Blastocystis hominis</name>
    <dbReference type="NCBI Taxonomy" id="12968"/>
    <lineage>
        <taxon>Eukaryota</taxon>
        <taxon>Sar</taxon>
        <taxon>Stramenopiles</taxon>
        <taxon>Bigyra</taxon>
        <taxon>Opalozoa</taxon>
        <taxon>Opalinata</taxon>
        <taxon>Blastocystidae</taxon>
        <taxon>Blastocystis</taxon>
    </lineage>
</organism>
<evidence type="ECO:0000313" key="3">
    <source>
        <dbReference type="Proteomes" id="UP000008312"/>
    </source>
</evidence>
<dbReference type="PANTHER" id="PTHR47978">
    <property type="match status" value="1"/>
</dbReference>
<dbReference type="InterPro" id="IPR001806">
    <property type="entry name" value="Small_GTPase"/>
</dbReference>
<name>D8LY35_BLAHO</name>
<dbReference type="EMBL" id="FN668639">
    <property type="protein sequence ID" value="CBK20490.2"/>
    <property type="molecule type" value="Genomic_DNA"/>
</dbReference>
<reference evidence="2" key="1">
    <citation type="submission" date="2010-02" db="EMBL/GenBank/DDBJ databases">
        <title>Sequencing and annotation of the Blastocystis hominis genome.</title>
        <authorList>
            <person name="Wincker P."/>
        </authorList>
    </citation>
    <scope>NUCLEOTIDE SEQUENCE</scope>
    <source>
        <strain evidence="2">Singapore isolate B</strain>
    </source>
</reference>
<dbReference type="Proteomes" id="UP000008312">
    <property type="component" value="Unassembled WGS sequence"/>
</dbReference>
<proteinExistence type="predicted"/>
<dbReference type="GO" id="GO:0003924">
    <property type="term" value="F:GTPase activity"/>
    <property type="evidence" value="ECO:0007669"/>
    <property type="project" value="InterPro"/>
</dbReference>
<dbReference type="Pfam" id="PF00071">
    <property type="entry name" value="Ras"/>
    <property type="match status" value="1"/>
</dbReference>
<accession>D8LY35</accession>
<dbReference type="InParanoid" id="D8LY35"/>
<protein>
    <submittedName>
        <fullName evidence="2">Uncharacterized protein</fullName>
    </submittedName>
</protein>
<dbReference type="OrthoDB" id="63533at2759"/>
<sequence>MLKQIIKGTFEEGEQTTTKATNYKKNVSVNGTTVTLDLWDTAGQEQYHALGPAYYRDAGRDQNYCGL</sequence>
<keyword evidence="1" id="KW-0547">Nucleotide-binding</keyword>
<dbReference type="Gene3D" id="3.40.50.300">
    <property type="entry name" value="P-loop containing nucleotide triphosphate hydrolases"/>
    <property type="match status" value="1"/>
</dbReference>
<dbReference type="RefSeq" id="XP_012894538.1">
    <property type="nucleotide sequence ID" value="XM_013039084.1"/>
</dbReference>
<gene>
    <name evidence="2" type="ORF">GSBLH_T00000815001</name>
</gene>
<dbReference type="GeneID" id="24918105"/>
<dbReference type="GO" id="GO:0005525">
    <property type="term" value="F:GTP binding"/>
    <property type="evidence" value="ECO:0007669"/>
    <property type="project" value="InterPro"/>
</dbReference>
<dbReference type="AlphaFoldDB" id="D8LY35"/>
<dbReference type="InterPro" id="IPR027417">
    <property type="entry name" value="P-loop_NTPase"/>
</dbReference>
<keyword evidence="3" id="KW-1185">Reference proteome</keyword>
<dbReference type="SUPFAM" id="SSF52540">
    <property type="entry name" value="P-loop containing nucleoside triphosphate hydrolases"/>
    <property type="match status" value="1"/>
</dbReference>
<evidence type="ECO:0000313" key="2">
    <source>
        <dbReference type="EMBL" id="CBK20490.2"/>
    </source>
</evidence>